<dbReference type="PROSITE" id="PS51123">
    <property type="entry name" value="OMPA_2"/>
    <property type="match status" value="1"/>
</dbReference>
<gene>
    <name evidence="7" type="ORF">FDK22_07455</name>
</gene>
<evidence type="ECO:0000313" key="8">
    <source>
        <dbReference type="Proteomes" id="UP000308901"/>
    </source>
</evidence>
<dbReference type="AlphaFoldDB" id="A0A5R8Y126"/>
<dbReference type="Pfam" id="PF13441">
    <property type="entry name" value="Gly-zipper_YMGG"/>
    <property type="match status" value="1"/>
</dbReference>
<dbReference type="GO" id="GO:0009279">
    <property type="term" value="C:cell outer membrane"/>
    <property type="evidence" value="ECO:0007669"/>
    <property type="project" value="UniProtKB-SubCell"/>
</dbReference>
<evidence type="ECO:0000256" key="4">
    <source>
        <dbReference type="PROSITE-ProRule" id="PRU00473"/>
    </source>
</evidence>
<dbReference type="RefSeq" id="WP_138152297.1">
    <property type="nucleotide sequence ID" value="NZ_VANU01000003.1"/>
</dbReference>
<sequence length="245" mass="25812">MKKLSLFKQISSISVVVAILSGCAATQGTNTSSNSTSMNKTQSGALIGGILGAVIGASTSGGGTKRAVIGGAIGAAVGGGIGYSMDQQAKEVAQELNTNVNNNPNAALDPNSDLIVSNTDKYVKIMLRDSMVFETNSAIPTATAARKISKISDVLRKYPNTIVQVVGFTDNRGSYEYNQKLSNQRAANVGNTIYNSGIQNQIFSKGCSYNKPIAPNNTAQNMGLNRRVEIYLYANQQSIIDACVE</sequence>
<dbReference type="InterPro" id="IPR006665">
    <property type="entry name" value="OmpA-like"/>
</dbReference>
<comment type="subcellular location">
    <subcellularLocation>
        <location evidence="1">Cell outer membrane</location>
    </subcellularLocation>
</comment>
<dbReference type="InterPro" id="IPR036737">
    <property type="entry name" value="OmpA-like_sf"/>
</dbReference>
<reference evidence="7 8" key="1">
    <citation type="submission" date="2019-05" db="EMBL/GenBank/DDBJ databases">
        <title>Arcobacter sp. nov., isolated from sea sediment.</title>
        <authorList>
            <person name="Kim W."/>
        </authorList>
    </citation>
    <scope>NUCLEOTIDE SEQUENCE [LARGE SCALE GENOMIC DNA]</scope>
    <source>
        <strain evidence="7 8">CAU 1517</strain>
    </source>
</reference>
<name>A0A5R8Y126_9BACT</name>
<dbReference type="InterPro" id="IPR027367">
    <property type="entry name" value="Gly-zipper_YMGG"/>
</dbReference>
<dbReference type="Proteomes" id="UP000308901">
    <property type="component" value="Unassembled WGS sequence"/>
</dbReference>
<dbReference type="CDD" id="cd07185">
    <property type="entry name" value="OmpA_C-like"/>
    <property type="match status" value="1"/>
</dbReference>
<dbReference type="Pfam" id="PF00691">
    <property type="entry name" value="OmpA"/>
    <property type="match status" value="1"/>
</dbReference>
<evidence type="ECO:0000256" key="3">
    <source>
        <dbReference type="ARBA" id="ARBA00023237"/>
    </source>
</evidence>
<dbReference type="PANTHER" id="PTHR30329">
    <property type="entry name" value="STATOR ELEMENT OF FLAGELLAR MOTOR COMPLEX"/>
    <property type="match status" value="1"/>
</dbReference>
<dbReference type="EMBL" id="VANU01000003">
    <property type="protein sequence ID" value="TLP38303.1"/>
    <property type="molecule type" value="Genomic_DNA"/>
</dbReference>
<feature type="signal peptide" evidence="5">
    <location>
        <begin position="1"/>
        <end position="24"/>
    </location>
</feature>
<feature type="domain" description="OmpA-like" evidence="6">
    <location>
        <begin position="120"/>
        <end position="236"/>
    </location>
</feature>
<protein>
    <submittedName>
        <fullName evidence="7">OmpA family protein</fullName>
    </submittedName>
</protein>
<dbReference type="Gene3D" id="3.30.1330.60">
    <property type="entry name" value="OmpA-like domain"/>
    <property type="match status" value="1"/>
</dbReference>
<evidence type="ECO:0000256" key="2">
    <source>
        <dbReference type="ARBA" id="ARBA00023136"/>
    </source>
</evidence>
<dbReference type="OrthoDB" id="9805566at2"/>
<evidence type="ECO:0000313" key="7">
    <source>
        <dbReference type="EMBL" id="TLP38303.1"/>
    </source>
</evidence>
<dbReference type="PRINTS" id="PR01021">
    <property type="entry name" value="OMPADOMAIN"/>
</dbReference>
<dbReference type="InterPro" id="IPR050330">
    <property type="entry name" value="Bact_OuterMem_StrucFunc"/>
</dbReference>
<dbReference type="SUPFAM" id="SSF103088">
    <property type="entry name" value="OmpA-like"/>
    <property type="match status" value="1"/>
</dbReference>
<evidence type="ECO:0000256" key="1">
    <source>
        <dbReference type="ARBA" id="ARBA00004442"/>
    </source>
</evidence>
<dbReference type="PANTHER" id="PTHR30329:SF21">
    <property type="entry name" value="LIPOPROTEIN YIAD-RELATED"/>
    <property type="match status" value="1"/>
</dbReference>
<evidence type="ECO:0000256" key="5">
    <source>
        <dbReference type="SAM" id="SignalP"/>
    </source>
</evidence>
<feature type="chain" id="PRO_5024270435" evidence="5">
    <location>
        <begin position="25"/>
        <end position="245"/>
    </location>
</feature>
<keyword evidence="3" id="KW-0998">Cell outer membrane</keyword>
<organism evidence="7 8">
    <name type="scientific">Arcobacter arenosus</name>
    <dbReference type="NCBI Taxonomy" id="2576037"/>
    <lineage>
        <taxon>Bacteria</taxon>
        <taxon>Pseudomonadati</taxon>
        <taxon>Campylobacterota</taxon>
        <taxon>Epsilonproteobacteria</taxon>
        <taxon>Campylobacterales</taxon>
        <taxon>Arcobacteraceae</taxon>
        <taxon>Arcobacter</taxon>
    </lineage>
</organism>
<accession>A0A5R8Y126</accession>
<keyword evidence="2 4" id="KW-0472">Membrane</keyword>
<evidence type="ECO:0000259" key="6">
    <source>
        <dbReference type="PROSITE" id="PS51123"/>
    </source>
</evidence>
<dbReference type="PROSITE" id="PS51257">
    <property type="entry name" value="PROKAR_LIPOPROTEIN"/>
    <property type="match status" value="1"/>
</dbReference>
<keyword evidence="8" id="KW-1185">Reference proteome</keyword>
<proteinExistence type="predicted"/>
<dbReference type="InterPro" id="IPR006664">
    <property type="entry name" value="OMP_bac"/>
</dbReference>
<comment type="caution">
    <text evidence="7">The sequence shown here is derived from an EMBL/GenBank/DDBJ whole genome shotgun (WGS) entry which is preliminary data.</text>
</comment>
<keyword evidence="5" id="KW-0732">Signal</keyword>